<keyword evidence="9 10" id="KW-0472">Membrane</keyword>
<accession>A0A8J5ZLD2</accession>
<keyword evidence="7" id="KW-1278">Translocase</keyword>
<dbReference type="OrthoDB" id="432719at2759"/>
<evidence type="ECO:0000256" key="8">
    <source>
        <dbReference type="ARBA" id="ARBA00022989"/>
    </source>
</evidence>
<evidence type="ECO:0000259" key="11">
    <source>
        <dbReference type="PROSITE" id="PS50846"/>
    </source>
</evidence>
<dbReference type="InterPro" id="IPR023299">
    <property type="entry name" value="ATPase_P-typ_cyto_dom_N"/>
</dbReference>
<keyword evidence="3 10" id="KW-0812">Transmembrane</keyword>
<organism evidence="12 13">
    <name type="scientific">Gossypium anomalum</name>
    <dbReference type="NCBI Taxonomy" id="47600"/>
    <lineage>
        <taxon>Eukaryota</taxon>
        <taxon>Viridiplantae</taxon>
        <taxon>Streptophyta</taxon>
        <taxon>Embryophyta</taxon>
        <taxon>Tracheophyta</taxon>
        <taxon>Spermatophyta</taxon>
        <taxon>Magnoliopsida</taxon>
        <taxon>eudicotyledons</taxon>
        <taxon>Gunneridae</taxon>
        <taxon>Pentapetalae</taxon>
        <taxon>rosids</taxon>
        <taxon>malvids</taxon>
        <taxon>Malvales</taxon>
        <taxon>Malvaceae</taxon>
        <taxon>Malvoideae</taxon>
        <taxon>Gossypium</taxon>
    </lineage>
</organism>
<dbReference type="GO" id="GO:0005507">
    <property type="term" value="F:copper ion binding"/>
    <property type="evidence" value="ECO:0007669"/>
    <property type="project" value="TreeGrafter"/>
</dbReference>
<dbReference type="InterPro" id="IPR017969">
    <property type="entry name" value="Heavy-metal-associated_CS"/>
</dbReference>
<dbReference type="NCBIfam" id="TIGR01525">
    <property type="entry name" value="ATPase-IB_hvy"/>
    <property type="match status" value="1"/>
</dbReference>
<feature type="transmembrane region" description="Helical" evidence="10">
    <location>
        <begin position="855"/>
        <end position="874"/>
    </location>
</feature>
<feature type="transmembrane region" description="Helical" evidence="10">
    <location>
        <begin position="307"/>
        <end position="327"/>
    </location>
</feature>
<dbReference type="InterPro" id="IPR001757">
    <property type="entry name" value="P_typ_ATPase"/>
</dbReference>
<feature type="transmembrane region" description="Helical" evidence="10">
    <location>
        <begin position="491"/>
        <end position="514"/>
    </location>
</feature>
<dbReference type="Gene3D" id="2.70.150.10">
    <property type="entry name" value="Calcium-transporting ATPase, cytoplasmic transduction domain A"/>
    <property type="match status" value="1"/>
</dbReference>
<dbReference type="SUPFAM" id="SSF81665">
    <property type="entry name" value="Calcium ATPase, transmembrane domain M"/>
    <property type="match status" value="1"/>
</dbReference>
<dbReference type="EMBL" id="JAHUZN010000003">
    <property type="protein sequence ID" value="KAG8498130.1"/>
    <property type="molecule type" value="Genomic_DNA"/>
</dbReference>
<dbReference type="PRINTS" id="PR00943">
    <property type="entry name" value="CUATPASE"/>
</dbReference>
<dbReference type="InterPro" id="IPR059000">
    <property type="entry name" value="ATPase_P-type_domA"/>
</dbReference>
<feature type="transmembrane region" description="Helical" evidence="10">
    <location>
        <begin position="880"/>
        <end position="904"/>
    </location>
</feature>
<dbReference type="PROSITE" id="PS01047">
    <property type="entry name" value="HMA_1"/>
    <property type="match status" value="1"/>
</dbReference>
<dbReference type="Pfam" id="PF00702">
    <property type="entry name" value="Hydrolase"/>
    <property type="match status" value="1"/>
</dbReference>
<dbReference type="SFLD" id="SFLDS00003">
    <property type="entry name" value="Haloacid_Dehalogenase"/>
    <property type="match status" value="1"/>
</dbReference>
<dbReference type="Gene3D" id="3.40.1110.10">
    <property type="entry name" value="Calcium-transporting ATPase, cytoplasmic domain N"/>
    <property type="match status" value="1"/>
</dbReference>
<dbReference type="Pfam" id="PF00122">
    <property type="entry name" value="E1-E2_ATPase"/>
    <property type="match status" value="1"/>
</dbReference>
<dbReference type="PANTHER" id="PTHR43520:SF22">
    <property type="entry name" value="COPPER-TRANSPORTING ATPASE PAA1, CHLOROPLASTIC"/>
    <property type="match status" value="1"/>
</dbReference>
<dbReference type="Pfam" id="PF00403">
    <property type="entry name" value="HMA"/>
    <property type="match status" value="1"/>
</dbReference>
<dbReference type="SUPFAM" id="SSF81653">
    <property type="entry name" value="Calcium ATPase, transduction domain A"/>
    <property type="match status" value="1"/>
</dbReference>
<evidence type="ECO:0000256" key="5">
    <source>
        <dbReference type="ARBA" id="ARBA00022741"/>
    </source>
</evidence>
<protein>
    <recommendedName>
        <fullName evidence="11">HMA domain-containing protein</fullName>
    </recommendedName>
</protein>
<comment type="caution">
    <text evidence="12">The sequence shown here is derived from an EMBL/GenBank/DDBJ whole genome shotgun (WGS) entry which is preliminary data.</text>
</comment>
<evidence type="ECO:0000256" key="7">
    <source>
        <dbReference type="ARBA" id="ARBA00022967"/>
    </source>
</evidence>
<evidence type="ECO:0000313" key="12">
    <source>
        <dbReference type="EMBL" id="KAG8498130.1"/>
    </source>
</evidence>
<dbReference type="Proteomes" id="UP000701853">
    <property type="component" value="Chromosome 3"/>
</dbReference>
<proteinExistence type="inferred from homology"/>
<feature type="transmembrane region" description="Helical" evidence="10">
    <location>
        <begin position="242"/>
        <end position="261"/>
    </location>
</feature>
<evidence type="ECO:0000256" key="6">
    <source>
        <dbReference type="ARBA" id="ARBA00022840"/>
    </source>
</evidence>
<keyword evidence="6 10" id="KW-0067">ATP-binding</keyword>
<reference evidence="12 13" key="1">
    <citation type="journal article" date="2021" name="bioRxiv">
        <title>The Gossypium anomalum genome as a resource for cotton improvement and evolutionary analysis of hybrid incompatibility.</title>
        <authorList>
            <person name="Grover C.E."/>
            <person name="Yuan D."/>
            <person name="Arick M.A."/>
            <person name="Miller E.R."/>
            <person name="Hu G."/>
            <person name="Peterson D.G."/>
            <person name="Wendel J.F."/>
            <person name="Udall J.A."/>
        </authorList>
    </citation>
    <scope>NUCLEOTIDE SEQUENCE [LARGE SCALE GENOMIC DNA]</scope>
    <source>
        <strain evidence="12">JFW-Udall</strain>
        <tissue evidence="12">Leaf</tissue>
    </source>
</reference>
<feature type="transmembrane region" description="Helical" evidence="10">
    <location>
        <begin position="526"/>
        <end position="546"/>
    </location>
</feature>
<evidence type="ECO:0000313" key="13">
    <source>
        <dbReference type="Proteomes" id="UP000701853"/>
    </source>
</evidence>
<dbReference type="PANTHER" id="PTHR43520">
    <property type="entry name" value="ATP7, ISOFORM B"/>
    <property type="match status" value="1"/>
</dbReference>
<dbReference type="InterPro" id="IPR008250">
    <property type="entry name" value="ATPase_P-typ_transduc_dom_A_sf"/>
</dbReference>
<dbReference type="SFLD" id="SFLDG00002">
    <property type="entry name" value="C1.7:_P-type_atpase_like"/>
    <property type="match status" value="1"/>
</dbReference>
<dbReference type="GO" id="GO:0016887">
    <property type="term" value="F:ATP hydrolysis activity"/>
    <property type="evidence" value="ECO:0007669"/>
    <property type="project" value="InterPro"/>
</dbReference>
<dbReference type="GO" id="GO:0055070">
    <property type="term" value="P:copper ion homeostasis"/>
    <property type="evidence" value="ECO:0007669"/>
    <property type="project" value="TreeGrafter"/>
</dbReference>
<dbReference type="NCBIfam" id="TIGR01494">
    <property type="entry name" value="ATPase_P-type"/>
    <property type="match status" value="2"/>
</dbReference>
<dbReference type="FunFam" id="3.40.1110.10:FF:000071">
    <property type="entry name" value="Copper-transporting ATPase PAA1 chloroplastic"/>
    <property type="match status" value="1"/>
</dbReference>
<dbReference type="InterPro" id="IPR023298">
    <property type="entry name" value="ATPase_P-typ_TM_dom_sf"/>
</dbReference>
<keyword evidence="5 10" id="KW-0547">Nucleotide-binding</keyword>
<dbReference type="InterPro" id="IPR044492">
    <property type="entry name" value="P_typ_ATPase_HD_dom"/>
</dbReference>
<dbReference type="InterPro" id="IPR018303">
    <property type="entry name" value="ATPase_P-typ_P_site"/>
</dbReference>
<dbReference type="PROSITE" id="PS01229">
    <property type="entry name" value="COF_2"/>
    <property type="match status" value="1"/>
</dbReference>
<sequence length="952" mass="100648">MESALSVTVPTLALFSIPRALNLHFYYNNSSLIARCIRSRLFPQGRGVALLASRSYSSPLRSLCAAPVSQRLHRRLECVASSAAYFGATGGGGGGVYGGGDGSGSGGGGGDGGEGTGDGDLKAKLGAGAVDEPSALSPDIIILDVGGMTCGGCAASVKRILENQPQVSSASVNLTTETAIVWPVSEAKVVPNWQKELGEALARQLTSCGFNSNLRGRDNFFKVFERKMDEKRSRLKESGRELAVSWALCAVCLIGHVAHFLGAKASWMHAFHSTGFHLSLSLFTLLGPGRQLIFEGVKNLFKGAPNMNTLVGLGALSSFAVSSLAVLIPKLGWRAFFEEPVMLIAFVLLGRNLEQRAKIKATSDMTGLLSSLPSQARLMVDDSIVEVPCSSLSVGDQIVVLPGDRVPADGIVRAGRSTIDESSFTGEPMPVTKEPGSQVAAGSINLNGTLTIEVRRPGGETAMGDIVRLVEEAQSREAPVQRLADKVAGHFTYGVMALSAATFMFWNLFGARIIPASIYQGSAVSLALQLSCSVLVVACPCALGLATPTAMLVGTSLGATRGLLLRGGNILEKFSMVNVIIFDKTGTLTIGRPVVTKVVTPSRMDHSDSRQHFDGSWSEEDVLKLAAAVESNTIHPVGKAIVEAAQAVKSPNIKVVDGTFVEEPGSGAVAVIDDKTVSVGTLEWVQRHGVGDSLLLETDEELRNKSMVYVGVNNKLAGLIYFEDQIREDARHVVDSLHGQGISVYMLSGDKRSTAEYVASIVGIPKDKVLSQVKPEEKRKFVSELQENQNVVAMVGDGINDAAALASAHIGVAMGGGVGAASEVSSIVLMGNRLEQLLDALALSQLTMKTVKQNLWWAFAYNIVGIPIAAGTLLPLTGTMLTPSIAGALMGLSSIGVVTNSLLLRFRFSLQQQQAYRSSLQPPPPPYAAVDINNDLVKDHSKAKLKKPDSIT</sequence>
<evidence type="ECO:0000256" key="4">
    <source>
        <dbReference type="ARBA" id="ARBA00022723"/>
    </source>
</evidence>
<feature type="transmembrane region" description="Helical" evidence="10">
    <location>
        <begin position="267"/>
        <end position="286"/>
    </location>
</feature>
<dbReference type="InterPro" id="IPR027256">
    <property type="entry name" value="P-typ_ATPase_IB"/>
</dbReference>
<dbReference type="PROSITE" id="PS50846">
    <property type="entry name" value="HMA_2"/>
    <property type="match status" value="1"/>
</dbReference>
<evidence type="ECO:0000256" key="1">
    <source>
        <dbReference type="ARBA" id="ARBA00004141"/>
    </source>
</evidence>
<dbReference type="PRINTS" id="PR00119">
    <property type="entry name" value="CATATPASE"/>
</dbReference>
<dbReference type="InterPro" id="IPR036412">
    <property type="entry name" value="HAD-like_sf"/>
</dbReference>
<comment type="subcellular location">
    <subcellularLocation>
        <location evidence="1">Membrane</location>
        <topology evidence="1">Multi-pass membrane protein</topology>
    </subcellularLocation>
</comment>
<dbReference type="FunFam" id="3.30.70.100:FF:000047">
    <property type="entry name" value="Copper-transporting ATPase PAA1, chloroplastic"/>
    <property type="match status" value="1"/>
</dbReference>
<dbReference type="AlphaFoldDB" id="A0A8J5ZLD2"/>
<dbReference type="SFLD" id="SFLDF00027">
    <property type="entry name" value="p-type_atpase"/>
    <property type="match status" value="1"/>
</dbReference>
<dbReference type="FunFam" id="2.70.150.10:FF:000002">
    <property type="entry name" value="Copper-transporting ATPase 1, putative"/>
    <property type="match status" value="1"/>
</dbReference>
<evidence type="ECO:0000256" key="3">
    <source>
        <dbReference type="ARBA" id="ARBA00022692"/>
    </source>
</evidence>
<dbReference type="InterPro" id="IPR023214">
    <property type="entry name" value="HAD_sf"/>
</dbReference>
<dbReference type="Gene3D" id="3.30.70.100">
    <property type="match status" value="1"/>
</dbReference>
<keyword evidence="13" id="KW-1185">Reference proteome</keyword>
<dbReference type="SUPFAM" id="SSF55008">
    <property type="entry name" value="HMA, heavy metal-associated domain"/>
    <property type="match status" value="1"/>
</dbReference>
<dbReference type="SUPFAM" id="SSF56784">
    <property type="entry name" value="HAD-like"/>
    <property type="match status" value="1"/>
</dbReference>
<dbReference type="InterPro" id="IPR006121">
    <property type="entry name" value="HMA_dom"/>
</dbReference>
<evidence type="ECO:0000256" key="2">
    <source>
        <dbReference type="ARBA" id="ARBA00006024"/>
    </source>
</evidence>
<dbReference type="InterPro" id="IPR036163">
    <property type="entry name" value="HMA_dom_sf"/>
</dbReference>
<dbReference type="PROSITE" id="PS00154">
    <property type="entry name" value="ATPASE_E1_E2"/>
    <property type="match status" value="1"/>
</dbReference>
<keyword evidence="4 10" id="KW-0479">Metal-binding</keyword>
<name>A0A8J5ZLD2_9ROSI</name>
<keyword evidence="8 10" id="KW-1133">Transmembrane helix</keyword>
<dbReference type="Gene3D" id="3.40.50.1000">
    <property type="entry name" value="HAD superfamily/HAD-like"/>
    <property type="match status" value="1"/>
</dbReference>
<evidence type="ECO:0000256" key="9">
    <source>
        <dbReference type="ARBA" id="ARBA00023136"/>
    </source>
</evidence>
<dbReference type="GO" id="GO:0016020">
    <property type="term" value="C:membrane"/>
    <property type="evidence" value="ECO:0007669"/>
    <property type="project" value="UniProtKB-SubCell"/>
</dbReference>
<gene>
    <name evidence="12" type="ORF">CXB51_007244</name>
</gene>
<dbReference type="GO" id="GO:0043682">
    <property type="term" value="F:P-type divalent copper transporter activity"/>
    <property type="evidence" value="ECO:0007669"/>
    <property type="project" value="TreeGrafter"/>
</dbReference>
<comment type="similarity">
    <text evidence="2 10">Belongs to the cation transport ATPase (P-type) (TC 3.A.3) family. Type IB subfamily.</text>
</comment>
<dbReference type="NCBIfam" id="TIGR01511">
    <property type="entry name" value="ATPase-IB1_Cu"/>
    <property type="match status" value="1"/>
</dbReference>
<evidence type="ECO:0000256" key="10">
    <source>
        <dbReference type="RuleBase" id="RU362081"/>
    </source>
</evidence>
<dbReference type="CDD" id="cd00371">
    <property type="entry name" value="HMA"/>
    <property type="match status" value="1"/>
</dbReference>
<feature type="domain" description="HMA" evidence="11">
    <location>
        <begin position="139"/>
        <end position="206"/>
    </location>
</feature>
<dbReference type="GO" id="GO:0005524">
    <property type="term" value="F:ATP binding"/>
    <property type="evidence" value="ECO:0007669"/>
    <property type="project" value="UniProtKB-UniRule"/>
</dbReference>